<dbReference type="AlphaFoldDB" id="A0A1B6J7F1"/>
<protein>
    <submittedName>
        <fullName evidence="1">Uncharacterized protein</fullName>
    </submittedName>
</protein>
<evidence type="ECO:0000313" key="1">
    <source>
        <dbReference type="EMBL" id="JAS95094.1"/>
    </source>
</evidence>
<reference evidence="1" key="1">
    <citation type="submission" date="2015-11" db="EMBL/GenBank/DDBJ databases">
        <title>De novo transcriptome assembly of four potential Pierce s Disease insect vectors from Arizona vineyards.</title>
        <authorList>
            <person name="Tassone E.E."/>
        </authorList>
    </citation>
    <scope>NUCLEOTIDE SEQUENCE</scope>
</reference>
<gene>
    <name evidence="1" type="ORF">g.56357</name>
</gene>
<sequence>QPMDGADEEGEKGRALGDACTAGAELAQGEARSGGGVEYQGFAGSFGDAGAAQPQDYRMLRTNDSVFLNIRSADEGAACRAGGPDISVPEGVDACAADSPAIKLGDPTLSMVN</sequence>
<feature type="non-terminal residue" evidence="1">
    <location>
        <position position="113"/>
    </location>
</feature>
<accession>A0A1B6J7F1</accession>
<proteinExistence type="predicted"/>
<organism evidence="1">
    <name type="scientific">Homalodisca liturata</name>
    <dbReference type="NCBI Taxonomy" id="320908"/>
    <lineage>
        <taxon>Eukaryota</taxon>
        <taxon>Metazoa</taxon>
        <taxon>Ecdysozoa</taxon>
        <taxon>Arthropoda</taxon>
        <taxon>Hexapoda</taxon>
        <taxon>Insecta</taxon>
        <taxon>Pterygota</taxon>
        <taxon>Neoptera</taxon>
        <taxon>Paraneoptera</taxon>
        <taxon>Hemiptera</taxon>
        <taxon>Auchenorrhyncha</taxon>
        <taxon>Membracoidea</taxon>
        <taxon>Cicadellidae</taxon>
        <taxon>Cicadellinae</taxon>
        <taxon>Proconiini</taxon>
        <taxon>Homalodisca</taxon>
    </lineage>
</organism>
<name>A0A1B6J7F1_9HEMI</name>
<feature type="non-terminal residue" evidence="1">
    <location>
        <position position="1"/>
    </location>
</feature>
<dbReference type="EMBL" id="GECU01012612">
    <property type="protein sequence ID" value="JAS95094.1"/>
    <property type="molecule type" value="Transcribed_RNA"/>
</dbReference>